<dbReference type="PROSITE" id="PS51257">
    <property type="entry name" value="PROKAR_LIPOPROTEIN"/>
    <property type="match status" value="1"/>
</dbReference>
<dbReference type="PROSITE" id="PS00213">
    <property type="entry name" value="LIPOCALIN"/>
    <property type="match status" value="1"/>
</dbReference>
<dbReference type="InterPro" id="IPR012674">
    <property type="entry name" value="Calycin"/>
</dbReference>
<dbReference type="PIRSF" id="PIRSF036893">
    <property type="entry name" value="Lipocalin_ApoD"/>
    <property type="match status" value="1"/>
</dbReference>
<dbReference type="InterPro" id="IPR000566">
    <property type="entry name" value="Lipocln_cytosolic_FA-bd_dom"/>
</dbReference>
<evidence type="ECO:0000256" key="3">
    <source>
        <dbReference type="SAM" id="MobiDB-lite"/>
    </source>
</evidence>
<dbReference type="AlphaFoldDB" id="T0ZU49"/>
<evidence type="ECO:0000313" key="5">
    <source>
        <dbReference type="EMBL" id="EQD33425.1"/>
    </source>
</evidence>
<dbReference type="PANTHER" id="PTHR10612:SF34">
    <property type="entry name" value="APOLIPOPROTEIN D"/>
    <property type="match status" value="1"/>
</dbReference>
<dbReference type="PRINTS" id="PR01171">
    <property type="entry name" value="BCTLIPOCALIN"/>
</dbReference>
<reference evidence="5" key="2">
    <citation type="journal article" date="2014" name="ISME J.">
        <title>Microbial stratification in low pH oxic and suboxic macroscopic growths along an acid mine drainage.</title>
        <authorList>
            <person name="Mendez-Garcia C."/>
            <person name="Mesa V."/>
            <person name="Sprenger R.R."/>
            <person name="Richter M."/>
            <person name="Diez M.S."/>
            <person name="Solano J."/>
            <person name="Bargiela R."/>
            <person name="Golyshina O.V."/>
            <person name="Manteca A."/>
            <person name="Ramos J.L."/>
            <person name="Gallego J.R."/>
            <person name="Llorente I."/>
            <person name="Martins Dos Santos V.A."/>
            <person name="Jensen O.N."/>
            <person name="Pelaez A.I."/>
            <person name="Sanchez J."/>
            <person name="Ferrer M."/>
        </authorList>
    </citation>
    <scope>NUCLEOTIDE SEQUENCE</scope>
</reference>
<dbReference type="InterPro" id="IPR022271">
    <property type="entry name" value="Lipocalin_ApoD"/>
</dbReference>
<evidence type="ECO:0000256" key="2">
    <source>
        <dbReference type="PIRNR" id="PIRNR036893"/>
    </source>
</evidence>
<dbReference type="PANTHER" id="PTHR10612">
    <property type="entry name" value="APOLIPOPROTEIN D"/>
    <property type="match status" value="1"/>
</dbReference>
<dbReference type="InterPro" id="IPR047202">
    <property type="entry name" value="Lipocalin_Blc-like_dom"/>
</dbReference>
<dbReference type="Gene3D" id="2.40.128.20">
    <property type="match status" value="1"/>
</dbReference>
<sequence>MIRARITIVLIAGLGLAACRMCASAQPPIAPVAHVDLSRYMGRWYVIAAIPTRIERDDYDPVETYRLERDGSICTLFRFRRGGFASRLRTVHSTATVVAHTGNAEWHVHLFWFLRLQYIVAWLAPHYSRVIVARDARDYVWLMARTPHISRHDYAAMVARVAAMGYDVSKLRKSPQRWPEPSGPRPPDARLCR</sequence>
<organism evidence="5">
    <name type="scientific">mine drainage metagenome</name>
    <dbReference type="NCBI Taxonomy" id="410659"/>
    <lineage>
        <taxon>unclassified sequences</taxon>
        <taxon>metagenomes</taxon>
        <taxon>ecological metagenomes</taxon>
    </lineage>
</organism>
<feature type="region of interest" description="Disordered" evidence="3">
    <location>
        <begin position="173"/>
        <end position="193"/>
    </location>
</feature>
<dbReference type="CDD" id="cd19438">
    <property type="entry name" value="lipocalin_Blc-like"/>
    <property type="match status" value="1"/>
</dbReference>
<dbReference type="SUPFAM" id="SSF50814">
    <property type="entry name" value="Lipocalins"/>
    <property type="match status" value="1"/>
</dbReference>
<dbReference type="GO" id="GO:0006950">
    <property type="term" value="P:response to stress"/>
    <property type="evidence" value="ECO:0007669"/>
    <property type="project" value="UniProtKB-ARBA"/>
</dbReference>
<protein>
    <submittedName>
        <fullName evidence="5">Lipocalin family protein</fullName>
    </submittedName>
</protein>
<dbReference type="Pfam" id="PF08212">
    <property type="entry name" value="Lipocalin_2"/>
    <property type="match status" value="1"/>
</dbReference>
<feature type="domain" description="Lipocalin/cytosolic fatty-acid binding" evidence="4">
    <location>
        <begin position="35"/>
        <end position="176"/>
    </location>
</feature>
<evidence type="ECO:0000259" key="4">
    <source>
        <dbReference type="Pfam" id="PF08212"/>
    </source>
</evidence>
<proteinExistence type="inferred from homology"/>
<dbReference type="EMBL" id="AUZX01014049">
    <property type="protein sequence ID" value="EQD33425.1"/>
    <property type="molecule type" value="Genomic_DNA"/>
</dbReference>
<dbReference type="InterPro" id="IPR022272">
    <property type="entry name" value="Lipocalin_CS"/>
</dbReference>
<comment type="caution">
    <text evidence="5">The sequence shown here is derived from an EMBL/GenBank/DDBJ whole genome shotgun (WGS) entry which is preliminary data.</text>
</comment>
<accession>T0ZU49</accession>
<evidence type="ECO:0000256" key="1">
    <source>
        <dbReference type="ARBA" id="ARBA00006889"/>
    </source>
</evidence>
<dbReference type="InterPro" id="IPR002446">
    <property type="entry name" value="Lipocalin_bac"/>
</dbReference>
<comment type="similarity">
    <text evidence="1 2">Belongs to the calycin superfamily. Lipocalin family.</text>
</comment>
<name>T0ZU49_9ZZZZ</name>
<gene>
    <name evidence="5" type="ORF">B1A_19044</name>
</gene>
<reference evidence="5" key="1">
    <citation type="submission" date="2013-08" db="EMBL/GenBank/DDBJ databases">
        <authorList>
            <person name="Mendez C."/>
            <person name="Richter M."/>
            <person name="Ferrer M."/>
            <person name="Sanchez J."/>
        </authorList>
    </citation>
    <scope>NUCLEOTIDE SEQUENCE</scope>
</reference>